<dbReference type="RefSeq" id="WP_364151991.1">
    <property type="nucleotide sequence ID" value="NZ_JBHSIJ010000002.1"/>
</dbReference>
<protein>
    <submittedName>
        <fullName evidence="1">Uncharacterized protein</fullName>
    </submittedName>
</protein>
<name>A0ABW2T609_9ACTN</name>
<comment type="caution">
    <text evidence="1">The sequence shown here is derived from an EMBL/GenBank/DDBJ whole genome shotgun (WGS) entry which is preliminary data.</text>
</comment>
<proteinExistence type="predicted"/>
<accession>A0ABW2T609</accession>
<sequence>MPGRSRRAGFAGPCPLDLPPVVAGRFLAALSPVAAERHGSPRRPAGHRLTG</sequence>
<gene>
    <name evidence="1" type="ORF">ACFQVD_22765</name>
</gene>
<evidence type="ECO:0000313" key="2">
    <source>
        <dbReference type="Proteomes" id="UP001596514"/>
    </source>
</evidence>
<evidence type="ECO:0000313" key="1">
    <source>
        <dbReference type="EMBL" id="MFC7602931.1"/>
    </source>
</evidence>
<dbReference type="EMBL" id="JBHTEE010000001">
    <property type="protein sequence ID" value="MFC7602931.1"/>
    <property type="molecule type" value="Genomic_DNA"/>
</dbReference>
<reference evidence="2" key="1">
    <citation type="journal article" date="2019" name="Int. J. Syst. Evol. Microbiol.">
        <title>The Global Catalogue of Microorganisms (GCM) 10K type strain sequencing project: providing services to taxonomists for standard genome sequencing and annotation.</title>
        <authorList>
            <consortium name="The Broad Institute Genomics Platform"/>
            <consortium name="The Broad Institute Genome Sequencing Center for Infectious Disease"/>
            <person name="Wu L."/>
            <person name="Ma J."/>
        </authorList>
    </citation>
    <scope>NUCLEOTIDE SEQUENCE [LARGE SCALE GENOMIC DNA]</scope>
    <source>
        <strain evidence="2">JCM 10083</strain>
    </source>
</reference>
<organism evidence="1 2">
    <name type="scientific">Streptosporangium amethystogenes subsp. fukuiense</name>
    <dbReference type="NCBI Taxonomy" id="698418"/>
    <lineage>
        <taxon>Bacteria</taxon>
        <taxon>Bacillati</taxon>
        <taxon>Actinomycetota</taxon>
        <taxon>Actinomycetes</taxon>
        <taxon>Streptosporangiales</taxon>
        <taxon>Streptosporangiaceae</taxon>
        <taxon>Streptosporangium</taxon>
    </lineage>
</organism>
<dbReference type="Proteomes" id="UP001596514">
    <property type="component" value="Unassembled WGS sequence"/>
</dbReference>
<keyword evidence="2" id="KW-1185">Reference proteome</keyword>